<proteinExistence type="predicted"/>
<evidence type="ECO:0000259" key="5">
    <source>
        <dbReference type="PROSITE" id="PS51118"/>
    </source>
</evidence>
<feature type="domain" description="HTH hxlR-type" evidence="5">
    <location>
        <begin position="191"/>
        <end position="290"/>
    </location>
</feature>
<accession>A0ABW0FM52</accession>
<evidence type="ECO:0000313" key="7">
    <source>
        <dbReference type="Proteomes" id="UP001596152"/>
    </source>
</evidence>
<feature type="compositionally biased region" description="Low complexity" evidence="4">
    <location>
        <begin position="1"/>
        <end position="19"/>
    </location>
</feature>
<dbReference type="SUPFAM" id="SSF46785">
    <property type="entry name" value="Winged helix' DNA-binding domain"/>
    <property type="match status" value="2"/>
</dbReference>
<evidence type="ECO:0000256" key="3">
    <source>
        <dbReference type="ARBA" id="ARBA00023163"/>
    </source>
</evidence>
<dbReference type="PANTHER" id="PTHR33204:SF18">
    <property type="entry name" value="TRANSCRIPTIONAL REGULATORY PROTEIN"/>
    <property type="match status" value="1"/>
</dbReference>
<feature type="domain" description="HTH hxlR-type" evidence="5">
    <location>
        <begin position="30"/>
        <end position="127"/>
    </location>
</feature>
<dbReference type="InterPro" id="IPR036388">
    <property type="entry name" value="WH-like_DNA-bd_sf"/>
</dbReference>
<dbReference type="EMBL" id="JBHSLF010000005">
    <property type="protein sequence ID" value="MFC5342850.1"/>
    <property type="molecule type" value="Genomic_DNA"/>
</dbReference>
<dbReference type="InterPro" id="IPR002577">
    <property type="entry name" value="HTH_HxlR"/>
</dbReference>
<evidence type="ECO:0000256" key="1">
    <source>
        <dbReference type="ARBA" id="ARBA00023015"/>
    </source>
</evidence>
<dbReference type="PROSITE" id="PS51118">
    <property type="entry name" value="HTH_HXLR"/>
    <property type="match status" value="2"/>
</dbReference>
<keyword evidence="7" id="KW-1185">Reference proteome</keyword>
<dbReference type="PANTHER" id="PTHR33204">
    <property type="entry name" value="TRANSCRIPTIONAL REGULATOR, MARR FAMILY"/>
    <property type="match status" value="1"/>
</dbReference>
<feature type="region of interest" description="Disordered" evidence="4">
    <location>
        <begin position="1"/>
        <end position="20"/>
    </location>
</feature>
<protein>
    <submittedName>
        <fullName evidence="6">Winged helix-turn-helix transcriptional regulator</fullName>
    </submittedName>
</protein>
<gene>
    <name evidence="6" type="ORF">ACFPIE_02920</name>
</gene>
<evidence type="ECO:0000256" key="4">
    <source>
        <dbReference type="SAM" id="MobiDB-lite"/>
    </source>
</evidence>
<dbReference type="Pfam" id="PF01638">
    <property type="entry name" value="HxlR"/>
    <property type="match status" value="2"/>
</dbReference>
<keyword evidence="3" id="KW-0804">Transcription</keyword>
<dbReference type="Proteomes" id="UP001596152">
    <property type="component" value="Unassembled WGS sequence"/>
</dbReference>
<organism evidence="6 7">
    <name type="scientific">Brevundimonas staleyi</name>
    <dbReference type="NCBI Taxonomy" id="74326"/>
    <lineage>
        <taxon>Bacteria</taxon>
        <taxon>Pseudomonadati</taxon>
        <taxon>Pseudomonadota</taxon>
        <taxon>Alphaproteobacteria</taxon>
        <taxon>Caulobacterales</taxon>
        <taxon>Caulobacteraceae</taxon>
        <taxon>Brevundimonas</taxon>
    </lineage>
</organism>
<name>A0ABW0FM52_9CAUL</name>
<sequence>MARSATRSSAPAPRDAAPPVHKDLKLTRTCSIARALEVVGDAPTLLILHAAWIGARRFGDFRSRTQLLQAQLSDRLKRLVAHGVFRLEPYGDSESRMAYRLTPKGLDLYWMALTGVTWERRWLTQEHLGNIRLRHRGCGHAFVPLTVCTTCDHQIRFEDVTPSAGPGAGWMSATYSRRRQQRNVIDLEGAGPSFLTESILINGDRWATLILRAIFSGYHRFEDIRLDAGMATNILSERLNWLQSIGMVRAQTYDVAYNRVEYHLTEKGAEFYPILVMLMVWGDAHYPSPEGPPEVLLHAPDGHPLTPAVVCSHCREPVGPRDVEFERTPAD</sequence>
<reference evidence="7" key="1">
    <citation type="journal article" date="2019" name="Int. J. Syst. Evol. Microbiol.">
        <title>The Global Catalogue of Microorganisms (GCM) 10K type strain sequencing project: providing services to taxonomists for standard genome sequencing and annotation.</title>
        <authorList>
            <consortium name="The Broad Institute Genomics Platform"/>
            <consortium name="The Broad Institute Genome Sequencing Center for Infectious Disease"/>
            <person name="Wu L."/>
            <person name="Ma J."/>
        </authorList>
    </citation>
    <scope>NUCLEOTIDE SEQUENCE [LARGE SCALE GENOMIC DNA]</scope>
    <source>
        <strain evidence="7">JCM 12125</strain>
    </source>
</reference>
<dbReference type="Gene3D" id="1.10.10.10">
    <property type="entry name" value="Winged helix-like DNA-binding domain superfamily/Winged helix DNA-binding domain"/>
    <property type="match status" value="2"/>
</dbReference>
<dbReference type="RefSeq" id="WP_374039006.1">
    <property type="nucleotide sequence ID" value="NZ_CP169082.1"/>
</dbReference>
<evidence type="ECO:0000256" key="2">
    <source>
        <dbReference type="ARBA" id="ARBA00023125"/>
    </source>
</evidence>
<dbReference type="InterPro" id="IPR036390">
    <property type="entry name" value="WH_DNA-bd_sf"/>
</dbReference>
<keyword evidence="1" id="KW-0805">Transcription regulation</keyword>
<keyword evidence="2" id="KW-0238">DNA-binding</keyword>
<comment type="caution">
    <text evidence="6">The sequence shown here is derived from an EMBL/GenBank/DDBJ whole genome shotgun (WGS) entry which is preliminary data.</text>
</comment>
<evidence type="ECO:0000313" key="6">
    <source>
        <dbReference type="EMBL" id="MFC5342850.1"/>
    </source>
</evidence>